<evidence type="ECO:0000313" key="4">
    <source>
        <dbReference type="EMBL" id="CPV53453.1"/>
    </source>
</evidence>
<dbReference type="Gene3D" id="3.40.50.150">
    <property type="entry name" value="Vaccinia Virus protein VP39"/>
    <property type="match status" value="1"/>
</dbReference>
<reference evidence="4 5" key="1">
    <citation type="submission" date="2015-03" db="EMBL/GenBank/DDBJ databases">
        <authorList>
            <person name="Murphy D."/>
        </authorList>
    </citation>
    <scope>NUCLEOTIDE SEQUENCE [LARGE SCALE GENOMIC DNA]</scope>
    <source>
        <strain evidence="4 5">PAP088</strain>
    </source>
</reference>
<evidence type="ECO:0000256" key="1">
    <source>
        <dbReference type="ARBA" id="ARBA00022603"/>
    </source>
</evidence>
<dbReference type="Pfam" id="PF13649">
    <property type="entry name" value="Methyltransf_25"/>
    <property type="match status" value="1"/>
</dbReference>
<proteinExistence type="predicted"/>
<organism evidence="4 5">
    <name type="scientific">Mycobacteroides abscessus</name>
    <dbReference type="NCBI Taxonomy" id="36809"/>
    <lineage>
        <taxon>Bacteria</taxon>
        <taxon>Bacillati</taxon>
        <taxon>Actinomycetota</taxon>
        <taxon>Actinomycetes</taxon>
        <taxon>Mycobacteriales</taxon>
        <taxon>Mycobacteriaceae</taxon>
        <taxon>Mycobacteroides</taxon>
    </lineage>
</organism>
<feature type="domain" description="Methyltransferase" evidence="3">
    <location>
        <begin position="54"/>
        <end position="143"/>
    </location>
</feature>
<dbReference type="CDD" id="cd02440">
    <property type="entry name" value="AdoMet_MTases"/>
    <property type="match status" value="1"/>
</dbReference>
<dbReference type="InterPro" id="IPR051052">
    <property type="entry name" value="Diverse_substrate_MTase"/>
</dbReference>
<dbReference type="AlphaFoldDB" id="A0A0U0ZPN2"/>
<protein>
    <submittedName>
        <fullName evidence="4">Hypothetical UbiE/COQ5 methyltransferase</fullName>
        <ecNumber evidence="4">2.1.1.187</ecNumber>
    </submittedName>
</protein>
<dbReference type="EMBL" id="CSWP01000004">
    <property type="protein sequence ID" value="CPV53453.1"/>
    <property type="molecule type" value="Genomic_DNA"/>
</dbReference>
<dbReference type="SUPFAM" id="SSF53335">
    <property type="entry name" value="S-adenosyl-L-methionine-dependent methyltransferases"/>
    <property type="match status" value="1"/>
</dbReference>
<dbReference type="RefSeq" id="WP_005059694.1">
    <property type="nucleotide sequence ID" value="NZ_AP022621.1"/>
</dbReference>
<evidence type="ECO:0000256" key="2">
    <source>
        <dbReference type="ARBA" id="ARBA00022679"/>
    </source>
</evidence>
<dbReference type="InterPro" id="IPR029063">
    <property type="entry name" value="SAM-dependent_MTases_sf"/>
</dbReference>
<evidence type="ECO:0000313" key="5">
    <source>
        <dbReference type="Proteomes" id="UP000045782"/>
    </source>
</evidence>
<dbReference type="Proteomes" id="UP000045782">
    <property type="component" value="Unassembled WGS sequence"/>
</dbReference>
<gene>
    <name evidence="4" type="primary">rlmA</name>
    <name evidence="4" type="ORF">ERS075579_02505</name>
</gene>
<dbReference type="GO" id="GO:0052911">
    <property type="term" value="F:23S rRNA (guanine(745)-N(1))-methyltransferase activity"/>
    <property type="evidence" value="ECO:0007669"/>
    <property type="project" value="UniProtKB-EC"/>
</dbReference>
<dbReference type="InterPro" id="IPR041698">
    <property type="entry name" value="Methyltransf_25"/>
</dbReference>
<name>A0A0U0ZPN2_9MYCO</name>
<sequence>MPAIAQRRSLNELVTRYWTLMSRVYNFPLVQRHIYSPAQTDTIAQLCEHDARRVADIACGTGILASRIQAELHQATVFGVDMSDGMLAKARARCAQVQWRKAPAEQLPFADSSLDAVVTTSAFHFFDQPAALAEFYRVLVPGGMASVATICPKERRWTRNRTGERGPAHFPTATEMERLFAGAGFEVVVHRPVARPVTPPLVSVDWICVGLKT</sequence>
<accession>A0A0U0ZPN2</accession>
<evidence type="ECO:0000259" key="3">
    <source>
        <dbReference type="Pfam" id="PF13649"/>
    </source>
</evidence>
<dbReference type="PANTHER" id="PTHR44942:SF4">
    <property type="entry name" value="METHYLTRANSFERASE TYPE 11 DOMAIN-CONTAINING PROTEIN"/>
    <property type="match status" value="1"/>
</dbReference>
<dbReference type="EC" id="2.1.1.187" evidence="4"/>
<dbReference type="PANTHER" id="PTHR44942">
    <property type="entry name" value="METHYLTRANSF_11 DOMAIN-CONTAINING PROTEIN"/>
    <property type="match status" value="1"/>
</dbReference>
<keyword evidence="1 4" id="KW-0489">Methyltransferase</keyword>
<keyword evidence="2 4" id="KW-0808">Transferase</keyword>